<comment type="subcellular location">
    <subcellularLocation>
        <location evidence="1">Cell membrane</location>
        <topology evidence="1">Multi-pass membrane protein</topology>
    </subcellularLocation>
</comment>
<dbReference type="PANTHER" id="PTHR32196">
    <property type="entry name" value="ABC TRANSPORTER PERMEASE PROTEIN YPHD-RELATED-RELATED"/>
    <property type="match status" value="1"/>
</dbReference>
<feature type="transmembrane region" description="Helical" evidence="8">
    <location>
        <begin position="250"/>
        <end position="269"/>
    </location>
</feature>
<protein>
    <submittedName>
        <fullName evidence="9">Sugar transport system permease</fullName>
    </submittedName>
</protein>
<dbReference type="InterPro" id="IPR001851">
    <property type="entry name" value="ABC_transp_permease"/>
</dbReference>
<feature type="transmembrane region" description="Helical" evidence="8">
    <location>
        <begin position="12"/>
        <end position="45"/>
    </location>
</feature>
<evidence type="ECO:0000256" key="3">
    <source>
        <dbReference type="ARBA" id="ARBA00022475"/>
    </source>
</evidence>
<evidence type="ECO:0000256" key="2">
    <source>
        <dbReference type="ARBA" id="ARBA00022448"/>
    </source>
</evidence>
<keyword evidence="4" id="KW-0997">Cell inner membrane</keyword>
<keyword evidence="6 8" id="KW-1133">Transmembrane helix</keyword>
<keyword evidence="5 8" id="KW-0812">Transmembrane</keyword>
<proteinExistence type="predicted"/>
<dbReference type="Proteomes" id="UP000680304">
    <property type="component" value="Unassembled WGS sequence"/>
</dbReference>
<dbReference type="RefSeq" id="WP_213527352.1">
    <property type="nucleotide sequence ID" value="NZ_BOVJ01000019.1"/>
</dbReference>
<feature type="transmembrane region" description="Helical" evidence="8">
    <location>
        <begin position="51"/>
        <end position="74"/>
    </location>
</feature>
<evidence type="ECO:0000256" key="5">
    <source>
        <dbReference type="ARBA" id="ARBA00022692"/>
    </source>
</evidence>
<name>A0ABQ4N1M4_9BACL</name>
<feature type="transmembrane region" description="Helical" evidence="8">
    <location>
        <begin position="171"/>
        <end position="192"/>
    </location>
</feature>
<comment type="caution">
    <text evidence="9">The sequence shown here is derived from an EMBL/GenBank/DDBJ whole genome shotgun (WGS) entry which is preliminary data.</text>
</comment>
<reference evidence="9 10" key="1">
    <citation type="submission" date="2021-04" db="EMBL/GenBank/DDBJ databases">
        <title>Draft genome sequence of Paenibacillus cisolokensis, LC2-13A.</title>
        <authorList>
            <person name="Uke A."/>
            <person name="Chhe C."/>
            <person name="Baramee S."/>
            <person name="Kosugi A."/>
        </authorList>
    </citation>
    <scope>NUCLEOTIDE SEQUENCE [LARGE SCALE GENOMIC DNA]</scope>
    <source>
        <strain evidence="9 10">LC2-13A</strain>
    </source>
</reference>
<feature type="transmembrane region" description="Helical" evidence="8">
    <location>
        <begin position="198"/>
        <end position="218"/>
    </location>
</feature>
<keyword evidence="3" id="KW-1003">Cell membrane</keyword>
<dbReference type="PANTHER" id="PTHR32196:SF21">
    <property type="entry name" value="ABC TRANSPORTER PERMEASE PROTEIN YPHD-RELATED"/>
    <property type="match status" value="1"/>
</dbReference>
<gene>
    <name evidence="9" type="ORF">PACILC2_06430</name>
</gene>
<evidence type="ECO:0000313" key="9">
    <source>
        <dbReference type="EMBL" id="GIQ62075.1"/>
    </source>
</evidence>
<organism evidence="9 10">
    <name type="scientific">Paenibacillus cisolokensis</name>
    <dbReference type="NCBI Taxonomy" id="1658519"/>
    <lineage>
        <taxon>Bacteria</taxon>
        <taxon>Bacillati</taxon>
        <taxon>Bacillota</taxon>
        <taxon>Bacilli</taxon>
        <taxon>Bacillales</taxon>
        <taxon>Paenibacillaceae</taxon>
        <taxon>Paenibacillus</taxon>
    </lineage>
</organism>
<feature type="transmembrane region" description="Helical" evidence="8">
    <location>
        <begin position="81"/>
        <end position="98"/>
    </location>
</feature>
<evidence type="ECO:0000256" key="1">
    <source>
        <dbReference type="ARBA" id="ARBA00004651"/>
    </source>
</evidence>
<evidence type="ECO:0000256" key="6">
    <source>
        <dbReference type="ARBA" id="ARBA00022989"/>
    </source>
</evidence>
<keyword evidence="2" id="KW-0813">Transport</keyword>
<dbReference type="CDD" id="cd06579">
    <property type="entry name" value="TM_PBP1_transp_AraH_like"/>
    <property type="match status" value="1"/>
</dbReference>
<evidence type="ECO:0000256" key="4">
    <source>
        <dbReference type="ARBA" id="ARBA00022519"/>
    </source>
</evidence>
<keyword evidence="10" id="KW-1185">Reference proteome</keyword>
<keyword evidence="9" id="KW-0762">Sugar transport</keyword>
<feature type="transmembrane region" description="Helical" evidence="8">
    <location>
        <begin position="225"/>
        <end position="244"/>
    </location>
</feature>
<dbReference type="EMBL" id="BOVJ01000019">
    <property type="protein sequence ID" value="GIQ62075.1"/>
    <property type="molecule type" value="Genomic_DNA"/>
</dbReference>
<evidence type="ECO:0000256" key="8">
    <source>
        <dbReference type="SAM" id="Phobius"/>
    </source>
</evidence>
<evidence type="ECO:0000313" key="10">
    <source>
        <dbReference type="Proteomes" id="UP000680304"/>
    </source>
</evidence>
<sequence>MFNLLRQLAAIGIISMGMLLVILTGGIDLSVGAFAALGCVISAVLLADYSFPVAVILTILTGLALGCLSGYLVAKRNIAPFISTLAMMTIANGLAFIISKGSPIMVNNRAMELFDRGYFLGIPLHVCVMFIVFLITVFVLRSTVFGRMIKAIGSNESAVTLSGVKTDFYKMAVYCIAGGLSVIGGIIITSRTGVGSPLIGSGLELDAIAAVVIGGASLNGGRGTALNTLLGVFILGLIGNIMNLMNVPAYPQQVIKGLIIIAAVMFQVVNKKRA</sequence>
<feature type="transmembrane region" description="Helical" evidence="8">
    <location>
        <begin position="118"/>
        <end position="140"/>
    </location>
</feature>
<evidence type="ECO:0000256" key="7">
    <source>
        <dbReference type="ARBA" id="ARBA00023136"/>
    </source>
</evidence>
<accession>A0ABQ4N1M4</accession>
<dbReference type="Pfam" id="PF02653">
    <property type="entry name" value="BPD_transp_2"/>
    <property type="match status" value="1"/>
</dbReference>
<keyword evidence="7 8" id="KW-0472">Membrane</keyword>